<name>A0A327Q040_9BACT</name>
<evidence type="ECO:0000313" key="3">
    <source>
        <dbReference type="Proteomes" id="UP000249547"/>
    </source>
</evidence>
<evidence type="ECO:0000313" key="2">
    <source>
        <dbReference type="EMBL" id="RAI97699.1"/>
    </source>
</evidence>
<keyword evidence="3" id="KW-1185">Reference proteome</keyword>
<feature type="domain" description="DUF4268" evidence="1">
    <location>
        <begin position="10"/>
        <end position="144"/>
    </location>
</feature>
<dbReference type="Pfam" id="PF14088">
    <property type="entry name" value="DUF4268"/>
    <property type="match status" value="1"/>
</dbReference>
<dbReference type="OrthoDB" id="1467516at2"/>
<dbReference type="RefSeq" id="WP_111600379.1">
    <property type="nucleotide sequence ID" value="NZ_QLLL01000014.1"/>
</dbReference>
<dbReference type="InterPro" id="IPR025364">
    <property type="entry name" value="DUF4268"/>
</dbReference>
<sequence>MYSKEETSKLKQDFWTTFGRYMKPILSADGEKVSWANYKTGIPGIFFKMDTDNRHARISILITQADPTLHAAFYELFEMQKQMLETTLGENDWAWEQNTTDDYGQPISRITKELKGISVLRNEDWPTLISFFKERMVALDEYWSMAKYGFEALV</sequence>
<reference evidence="2 3" key="1">
    <citation type="submission" date="2018-06" db="EMBL/GenBank/DDBJ databases">
        <title>Genomic Encyclopedia of Archaeal and Bacterial Type Strains, Phase II (KMG-II): from individual species to whole genera.</title>
        <authorList>
            <person name="Goeker M."/>
        </authorList>
    </citation>
    <scope>NUCLEOTIDE SEQUENCE [LARGE SCALE GENOMIC DNA]</scope>
    <source>
        <strain evidence="2 3">DSM 23857</strain>
    </source>
</reference>
<dbReference type="AlphaFoldDB" id="A0A327Q040"/>
<organism evidence="2 3">
    <name type="scientific">Chitinophaga skermanii</name>
    <dbReference type="NCBI Taxonomy" id="331697"/>
    <lineage>
        <taxon>Bacteria</taxon>
        <taxon>Pseudomonadati</taxon>
        <taxon>Bacteroidota</taxon>
        <taxon>Chitinophagia</taxon>
        <taxon>Chitinophagales</taxon>
        <taxon>Chitinophagaceae</taxon>
        <taxon>Chitinophaga</taxon>
    </lineage>
</organism>
<dbReference type="EMBL" id="QLLL01000014">
    <property type="protein sequence ID" value="RAI97699.1"/>
    <property type="molecule type" value="Genomic_DNA"/>
</dbReference>
<gene>
    <name evidence="2" type="ORF">LX64_05003</name>
</gene>
<proteinExistence type="predicted"/>
<dbReference type="Proteomes" id="UP000249547">
    <property type="component" value="Unassembled WGS sequence"/>
</dbReference>
<evidence type="ECO:0000259" key="1">
    <source>
        <dbReference type="Pfam" id="PF14088"/>
    </source>
</evidence>
<comment type="caution">
    <text evidence="2">The sequence shown here is derived from an EMBL/GenBank/DDBJ whole genome shotgun (WGS) entry which is preliminary data.</text>
</comment>
<accession>A0A327Q040</accession>
<protein>
    <submittedName>
        <fullName evidence="2">Uncharacterized protein DUF4268</fullName>
    </submittedName>
</protein>